<keyword evidence="1" id="KW-0813">Transport</keyword>
<dbReference type="Pfam" id="PF07833">
    <property type="entry name" value="Cu_amine_oxidN1"/>
    <property type="match status" value="1"/>
</dbReference>
<evidence type="ECO:0000256" key="5">
    <source>
        <dbReference type="ARBA" id="ARBA00023004"/>
    </source>
</evidence>
<dbReference type="GO" id="GO:0046872">
    <property type="term" value="F:metal ion binding"/>
    <property type="evidence" value="ECO:0007669"/>
    <property type="project" value="UniProtKB-KW"/>
</dbReference>
<evidence type="ECO:0008006" key="11">
    <source>
        <dbReference type="Google" id="ProtNLM"/>
    </source>
</evidence>
<dbReference type="SUPFAM" id="SSF55383">
    <property type="entry name" value="Copper amine oxidase, domain N"/>
    <property type="match status" value="1"/>
</dbReference>
<dbReference type="RefSeq" id="WP_069702610.1">
    <property type="nucleotide sequence ID" value="NZ_MJAT01000035.1"/>
</dbReference>
<dbReference type="Gene3D" id="3.30.457.10">
    <property type="entry name" value="Copper amine oxidase-like, N-terminal domain"/>
    <property type="match status" value="1"/>
</dbReference>
<accession>A0A1E5L434</accession>
<feature type="signal peptide" evidence="6">
    <location>
        <begin position="1"/>
        <end position="24"/>
    </location>
</feature>
<feature type="domain" description="Cytochrome c-552/DMSO reductase-like haem-binding" evidence="8">
    <location>
        <begin position="92"/>
        <end position="430"/>
    </location>
</feature>
<name>A0A1E5L434_9FIRM</name>
<dbReference type="InterPro" id="IPR036582">
    <property type="entry name" value="Mao_N_sf"/>
</dbReference>
<evidence type="ECO:0000256" key="3">
    <source>
        <dbReference type="ARBA" id="ARBA00022723"/>
    </source>
</evidence>
<keyword evidence="6" id="KW-0732">Signal</keyword>
<keyword evidence="3" id="KW-0479">Metal-binding</keyword>
<keyword evidence="2" id="KW-0349">Heme</keyword>
<evidence type="ECO:0000259" key="8">
    <source>
        <dbReference type="Pfam" id="PF09459"/>
    </source>
</evidence>
<reference evidence="9 10" key="1">
    <citation type="submission" date="2016-09" db="EMBL/GenBank/DDBJ databases">
        <title>Desulfuribacillus arsenicus sp. nov., an obligately anaerobic, dissimilatory arsenic- and antimonate-reducing bacterium isolated from anoxic sediments.</title>
        <authorList>
            <person name="Abin C.A."/>
            <person name="Hollibaugh J.T."/>
        </authorList>
    </citation>
    <scope>NUCLEOTIDE SEQUENCE [LARGE SCALE GENOMIC DNA]</scope>
    <source>
        <strain evidence="9 10">MLFW-2</strain>
    </source>
</reference>
<dbReference type="InterPro" id="IPR012854">
    <property type="entry name" value="Cu_amine_oxidase-like_N"/>
</dbReference>
<dbReference type="Gene3D" id="2.60.40.1190">
    <property type="match status" value="1"/>
</dbReference>
<dbReference type="InterPro" id="IPR019020">
    <property type="entry name" value="Cyt-c552/DMSO_Rdtase_haem-bd"/>
</dbReference>
<evidence type="ECO:0000313" key="10">
    <source>
        <dbReference type="Proteomes" id="UP000095255"/>
    </source>
</evidence>
<dbReference type="Proteomes" id="UP000095255">
    <property type="component" value="Unassembled WGS sequence"/>
</dbReference>
<comment type="caution">
    <text evidence="9">The sequence shown here is derived from an EMBL/GenBank/DDBJ whole genome shotgun (WGS) entry which is preliminary data.</text>
</comment>
<protein>
    <recommendedName>
        <fullName evidence="11">Cytochrome c-552/DMSO reductase-like haem-binding domain-containing protein</fullName>
    </recommendedName>
</protein>
<dbReference type="EMBL" id="MJAT01000035">
    <property type="protein sequence ID" value="OEH84875.1"/>
    <property type="molecule type" value="Genomic_DNA"/>
</dbReference>
<proteinExistence type="predicted"/>
<gene>
    <name evidence="9" type="ORF">BHU72_06685</name>
</gene>
<evidence type="ECO:0000256" key="1">
    <source>
        <dbReference type="ARBA" id="ARBA00022448"/>
    </source>
</evidence>
<feature type="chain" id="PRO_5009180769" description="Cytochrome c-552/DMSO reductase-like haem-binding domain-containing protein" evidence="6">
    <location>
        <begin position="25"/>
        <end position="516"/>
    </location>
</feature>
<evidence type="ECO:0000259" key="7">
    <source>
        <dbReference type="Pfam" id="PF07833"/>
    </source>
</evidence>
<keyword evidence="10" id="KW-1185">Reference proteome</keyword>
<dbReference type="GO" id="GO:0020037">
    <property type="term" value="F:heme binding"/>
    <property type="evidence" value="ECO:0007669"/>
    <property type="project" value="InterPro"/>
</dbReference>
<keyword evidence="5" id="KW-0408">Iron</keyword>
<evidence type="ECO:0000256" key="4">
    <source>
        <dbReference type="ARBA" id="ARBA00022982"/>
    </source>
</evidence>
<sequence>MMKKKAIASTVVACSLLVGGAVVASNNGFFEGFRIANVLVNGKAVQSDVPAIIMKDRTLIPLRAVSEALNANVSWDDKTKTASVSTVKALPAHIDNPIEVSVRSTYDDKNVAIQFQWKTNKDYFGIFHDVRAYDSSKMTWDKPGTVDEDRVSFILENPADPIVGFDKIGCYAVCHEDMDKMPKNSGKSTSHYIDNSKPGQGTMLDMWHWRGGRAGAMGYAEDTWIKAGKLYSDVEGRQRDAVAGSTTKTLREAGDRFREDQAYGVEWKYNGKDFKLPEYVFDPAKNSGFYFFNDGKNLILGADYKKIFTTGSIEAAQSGKLQQSLIASGANKNALFVKDLPASEKDKIAAQIVDGAMVPRPVIFDYPSDQHDIQTVRSFDAATKIATVTMYRKLDTGSKNDVSLAGLATGTTYNMGFAVHDSNGGQQSHQISLPVKWGKQGSGADIQAMKVTDVKNTDWSSVPAIKKQTFKPGTKSLQHLSDATKHTGGPVIEQVSCKTCHGGTLPVEQYTIPVVK</sequence>
<dbReference type="Pfam" id="PF09459">
    <property type="entry name" value="EB_dh"/>
    <property type="match status" value="1"/>
</dbReference>
<organism evidence="9 10">
    <name type="scientific">Desulfuribacillus stibiiarsenatis</name>
    <dbReference type="NCBI Taxonomy" id="1390249"/>
    <lineage>
        <taxon>Bacteria</taxon>
        <taxon>Bacillati</taxon>
        <taxon>Bacillota</taxon>
        <taxon>Desulfuribacillia</taxon>
        <taxon>Desulfuribacillales</taxon>
        <taxon>Desulfuribacillaceae</taxon>
        <taxon>Desulfuribacillus</taxon>
    </lineage>
</organism>
<evidence type="ECO:0000256" key="6">
    <source>
        <dbReference type="SAM" id="SignalP"/>
    </source>
</evidence>
<evidence type="ECO:0000313" key="9">
    <source>
        <dbReference type="EMBL" id="OEH84875.1"/>
    </source>
</evidence>
<evidence type="ECO:0000256" key="2">
    <source>
        <dbReference type="ARBA" id="ARBA00022617"/>
    </source>
</evidence>
<dbReference type="STRING" id="1390249.BHU72_06685"/>
<dbReference type="AlphaFoldDB" id="A0A1E5L434"/>
<feature type="domain" description="Copper amine oxidase-like N-terminal" evidence="7">
    <location>
        <begin position="40"/>
        <end position="85"/>
    </location>
</feature>
<keyword evidence="4" id="KW-0249">Electron transport</keyword>